<comment type="subcellular location">
    <subcellularLocation>
        <location evidence="1">Membrane</location>
        <topology evidence="1">Multi-pass membrane protein</topology>
    </subcellularLocation>
</comment>
<accession>H6REC0</accession>
<evidence type="ECO:0000313" key="8">
    <source>
        <dbReference type="EMBL" id="CCF99381.1"/>
    </source>
</evidence>
<feature type="transmembrane region" description="Helical" evidence="6">
    <location>
        <begin position="158"/>
        <end position="180"/>
    </location>
</feature>
<dbReference type="SUPFAM" id="SSF103481">
    <property type="entry name" value="Multidrug resistance efflux transporter EmrE"/>
    <property type="match status" value="2"/>
</dbReference>
<feature type="transmembrane region" description="Helical" evidence="6">
    <location>
        <begin position="247"/>
        <end position="264"/>
    </location>
</feature>
<evidence type="ECO:0000256" key="6">
    <source>
        <dbReference type="SAM" id="Phobius"/>
    </source>
</evidence>
<evidence type="ECO:0000256" key="3">
    <source>
        <dbReference type="ARBA" id="ARBA00022692"/>
    </source>
</evidence>
<feature type="transmembrane region" description="Helical" evidence="6">
    <location>
        <begin position="69"/>
        <end position="91"/>
    </location>
</feature>
<feature type="transmembrane region" description="Helical" evidence="6">
    <location>
        <begin position="192"/>
        <end position="211"/>
    </location>
</feature>
<feature type="transmembrane region" description="Helical" evidence="6">
    <location>
        <begin position="42"/>
        <end position="63"/>
    </location>
</feature>
<dbReference type="InterPro" id="IPR000620">
    <property type="entry name" value="EamA_dom"/>
</dbReference>
<feature type="transmembrane region" description="Helical" evidence="6">
    <location>
        <begin position="12"/>
        <end position="30"/>
    </location>
</feature>
<evidence type="ECO:0000256" key="1">
    <source>
        <dbReference type="ARBA" id="ARBA00004141"/>
    </source>
</evidence>
<dbReference type="PANTHER" id="PTHR32322">
    <property type="entry name" value="INNER MEMBRANE TRANSPORTER"/>
    <property type="match status" value="1"/>
</dbReference>
<proteinExistence type="inferred from homology"/>
<protein>
    <submittedName>
        <fullName evidence="8">Permease</fullName>
    </submittedName>
</protein>
<dbReference type="AlphaFoldDB" id="H6REC0"/>
<dbReference type="GO" id="GO:0016020">
    <property type="term" value="C:membrane"/>
    <property type="evidence" value="ECO:0007669"/>
    <property type="project" value="UniProtKB-SubCell"/>
</dbReference>
<reference evidence="8" key="1">
    <citation type="journal article" date="2012" name="Environ. Microbiol.">
        <title>Genomic content of uncultured Bacteroidetes from contrasting oceanic provinces in the North Atlantic Ocean.</title>
        <authorList>
            <person name="Gomez-Pereira P.R."/>
            <person name="Schuler M."/>
            <person name="Fuchs B.M."/>
            <person name="Bennke C."/>
            <person name="Teeling H."/>
            <person name="Waldmann J."/>
            <person name="Richter M."/>
            <person name="Barbe V."/>
            <person name="Bataille E."/>
            <person name="Glockner F.O."/>
            <person name="Amann R."/>
        </authorList>
    </citation>
    <scope>NUCLEOTIDE SEQUENCE</scope>
</reference>
<keyword evidence="4 6" id="KW-1133">Transmembrane helix</keyword>
<gene>
    <name evidence="8" type="ORF">VIS_S3BCA70011</name>
</gene>
<evidence type="ECO:0000259" key="7">
    <source>
        <dbReference type="Pfam" id="PF00892"/>
    </source>
</evidence>
<feature type="transmembrane region" description="Helical" evidence="6">
    <location>
        <begin position="100"/>
        <end position="120"/>
    </location>
</feature>
<feature type="transmembrane region" description="Helical" evidence="6">
    <location>
        <begin position="126"/>
        <end position="146"/>
    </location>
</feature>
<evidence type="ECO:0000256" key="4">
    <source>
        <dbReference type="ARBA" id="ARBA00022989"/>
    </source>
</evidence>
<dbReference type="PANTHER" id="PTHR32322:SF2">
    <property type="entry name" value="EAMA DOMAIN-CONTAINING PROTEIN"/>
    <property type="match status" value="1"/>
</dbReference>
<evidence type="ECO:0000256" key="2">
    <source>
        <dbReference type="ARBA" id="ARBA00007362"/>
    </source>
</evidence>
<dbReference type="EMBL" id="FO117578">
    <property type="protein sequence ID" value="CCF99381.1"/>
    <property type="molecule type" value="Genomic_DNA"/>
</dbReference>
<sequence length="268" mass="29371">MIKKGLVGFTPLQLGSLRIIITAFLLFLVGFKSLKNLPKNKLKWIVISGFLGTFFPAFLFAYAETEIDSAIASILNSIVPINTIVFGFLAFKMHSSKRQVLGVLTGFAGTFLLITNGASINPNQNYWYAFLVIIATVMYAFSINIIKRHLQNVSPIAIAVGNFAIIIIPAFIVLIFSGFFTSQVIQGPDFTISLFYIFLLSLFGTAIAKVLFNNLVQISTPIFASSVAYIMPIIAVSWGVLDGESFGFWQGVATVIILLGVYLANSKR</sequence>
<reference evidence="8" key="2">
    <citation type="submission" date="2012-02" db="EMBL/GenBank/DDBJ databases">
        <authorList>
            <person name="Genoscope - CEA"/>
        </authorList>
    </citation>
    <scope>NUCLEOTIDE SEQUENCE</scope>
</reference>
<organism evidence="8">
    <name type="scientific">uncultured Flavobacteriia bacterium</name>
    <dbReference type="NCBI Taxonomy" id="212695"/>
    <lineage>
        <taxon>Bacteria</taxon>
        <taxon>Pseudomonadati</taxon>
        <taxon>Bacteroidota</taxon>
        <taxon>Flavobacteriia</taxon>
        <taxon>environmental samples</taxon>
    </lineage>
</organism>
<comment type="similarity">
    <text evidence="2">Belongs to the EamA transporter family.</text>
</comment>
<feature type="transmembrane region" description="Helical" evidence="6">
    <location>
        <begin position="223"/>
        <end position="241"/>
    </location>
</feature>
<name>H6REC0_9BACT</name>
<feature type="domain" description="EamA" evidence="7">
    <location>
        <begin position="127"/>
        <end position="265"/>
    </location>
</feature>
<keyword evidence="5 6" id="KW-0472">Membrane</keyword>
<dbReference type="InterPro" id="IPR050638">
    <property type="entry name" value="AA-Vitamin_Transporters"/>
</dbReference>
<dbReference type="Pfam" id="PF00892">
    <property type="entry name" value="EamA"/>
    <property type="match status" value="2"/>
</dbReference>
<keyword evidence="3 6" id="KW-0812">Transmembrane</keyword>
<feature type="domain" description="EamA" evidence="7">
    <location>
        <begin position="2"/>
        <end position="114"/>
    </location>
</feature>
<dbReference type="InterPro" id="IPR037185">
    <property type="entry name" value="EmrE-like"/>
</dbReference>
<evidence type="ECO:0000256" key="5">
    <source>
        <dbReference type="ARBA" id="ARBA00023136"/>
    </source>
</evidence>